<sequence length="310" mass="33320">MSDPDSSTGLPLDAVTGAFGYSGGAIAAQLRASDRRVRTLTAHPGRAPAGTDIEVRPLDFEDRPRLTAALRGVDTLYNTYWIRFQRGALDHATATARSQVLFQAAADAGVQRVVHLSITHPGTDSPYSYFREKARTEAALVDTGLPHTILRPAILFGGSGVLLNNIAWLLRRLPVFAVGGDGSYRIRGIHVDDLARLCVTEGARTGNAVLDAVGPERPTFDELVRSTAQAVGSRARIVHVPGALLTPVSTALGLLLRDRLLTTDEYHAMSDGLADTAGPATGTTPLSTWLRQEGPTLGRHYANELTRHYR</sequence>
<accession>A0ABV6UUL8</accession>
<dbReference type="InterPro" id="IPR051207">
    <property type="entry name" value="ComplexI_NDUFA9_subunit"/>
</dbReference>
<protein>
    <submittedName>
        <fullName evidence="2">SDR family oxidoreductase</fullName>
    </submittedName>
</protein>
<dbReference type="Gene3D" id="3.40.50.720">
    <property type="entry name" value="NAD(P)-binding Rossmann-like Domain"/>
    <property type="match status" value="1"/>
</dbReference>
<dbReference type="Pfam" id="PF13460">
    <property type="entry name" value="NAD_binding_10"/>
    <property type="match status" value="1"/>
</dbReference>
<evidence type="ECO:0000259" key="1">
    <source>
        <dbReference type="Pfam" id="PF13460"/>
    </source>
</evidence>
<dbReference type="Proteomes" id="UP001592528">
    <property type="component" value="Unassembled WGS sequence"/>
</dbReference>
<dbReference type="EMBL" id="JBHEZZ010000018">
    <property type="protein sequence ID" value="MFC1405133.1"/>
    <property type="molecule type" value="Genomic_DNA"/>
</dbReference>
<dbReference type="InterPro" id="IPR036291">
    <property type="entry name" value="NAD(P)-bd_dom_sf"/>
</dbReference>
<feature type="domain" description="NAD(P)-binding" evidence="1">
    <location>
        <begin position="17"/>
        <end position="155"/>
    </location>
</feature>
<organism evidence="2 3">
    <name type="scientific">Streptacidiphilus cavernicola</name>
    <dbReference type="NCBI Taxonomy" id="3342716"/>
    <lineage>
        <taxon>Bacteria</taxon>
        <taxon>Bacillati</taxon>
        <taxon>Actinomycetota</taxon>
        <taxon>Actinomycetes</taxon>
        <taxon>Kitasatosporales</taxon>
        <taxon>Streptomycetaceae</taxon>
        <taxon>Streptacidiphilus</taxon>
    </lineage>
</organism>
<proteinExistence type="predicted"/>
<gene>
    <name evidence="2" type="ORF">ACEZDJ_28015</name>
</gene>
<dbReference type="RefSeq" id="WP_030267020.1">
    <property type="nucleotide sequence ID" value="NZ_JBHEZZ010000018.1"/>
</dbReference>
<dbReference type="SUPFAM" id="SSF51735">
    <property type="entry name" value="NAD(P)-binding Rossmann-fold domains"/>
    <property type="match status" value="1"/>
</dbReference>
<reference evidence="2 3" key="1">
    <citation type="submission" date="2024-09" db="EMBL/GenBank/DDBJ databases">
        <authorList>
            <person name="Lee S.D."/>
        </authorList>
    </citation>
    <scope>NUCLEOTIDE SEQUENCE [LARGE SCALE GENOMIC DNA]</scope>
    <source>
        <strain evidence="2 3">N1-5</strain>
    </source>
</reference>
<evidence type="ECO:0000313" key="3">
    <source>
        <dbReference type="Proteomes" id="UP001592528"/>
    </source>
</evidence>
<dbReference type="PANTHER" id="PTHR12126">
    <property type="entry name" value="NADH-UBIQUINONE OXIDOREDUCTASE 39 KDA SUBUNIT-RELATED"/>
    <property type="match status" value="1"/>
</dbReference>
<name>A0ABV6UUL8_9ACTN</name>
<keyword evidence="3" id="KW-1185">Reference proteome</keyword>
<evidence type="ECO:0000313" key="2">
    <source>
        <dbReference type="EMBL" id="MFC1405133.1"/>
    </source>
</evidence>
<comment type="caution">
    <text evidence="2">The sequence shown here is derived from an EMBL/GenBank/DDBJ whole genome shotgun (WGS) entry which is preliminary data.</text>
</comment>
<dbReference type="PANTHER" id="PTHR12126:SF11">
    <property type="entry name" value="NADH DEHYDROGENASE [UBIQUINONE] 1 ALPHA SUBCOMPLEX SUBUNIT 9, MITOCHONDRIAL"/>
    <property type="match status" value="1"/>
</dbReference>
<dbReference type="InterPro" id="IPR016040">
    <property type="entry name" value="NAD(P)-bd_dom"/>
</dbReference>